<dbReference type="Proteomes" id="UP000509222">
    <property type="component" value="Plasmid unnamed2"/>
</dbReference>
<keyword evidence="2" id="KW-0614">Plasmid</keyword>
<dbReference type="PANTHER" id="PTHR43539">
    <property type="entry name" value="FLAVIN-BINDING MONOOXYGENASE-LIKE PROTEIN (AFU_ORTHOLOGUE AFUA_4G09220)"/>
    <property type="match status" value="1"/>
</dbReference>
<dbReference type="GO" id="GO:0050660">
    <property type="term" value="F:flavin adenine dinucleotide binding"/>
    <property type="evidence" value="ECO:0007669"/>
    <property type="project" value="TreeGrafter"/>
</dbReference>
<keyword evidence="3" id="KW-1185">Reference proteome</keyword>
<dbReference type="RefSeq" id="WP_176295251.1">
    <property type="nucleotide sequence ID" value="NZ_CP051179.1"/>
</dbReference>
<dbReference type="Gene3D" id="3.50.50.60">
    <property type="entry name" value="FAD/NAD(P)-binding domain"/>
    <property type="match status" value="1"/>
</dbReference>
<gene>
    <name evidence="2" type="ORF">HF394_19550</name>
</gene>
<dbReference type="EMBL" id="CP051179">
    <property type="protein sequence ID" value="QKX52827.1"/>
    <property type="molecule type" value="Genomic_DNA"/>
</dbReference>
<evidence type="ECO:0000313" key="3">
    <source>
        <dbReference type="Proteomes" id="UP000509222"/>
    </source>
</evidence>
<dbReference type="PRINTS" id="PR00368">
    <property type="entry name" value="FADPNR"/>
</dbReference>
<proteinExistence type="predicted"/>
<dbReference type="InterPro" id="IPR050982">
    <property type="entry name" value="Auxin_biosynth/cation_transpt"/>
</dbReference>
<dbReference type="Pfam" id="PF13738">
    <property type="entry name" value="Pyr_redox_3"/>
    <property type="match status" value="2"/>
</dbReference>
<dbReference type="GO" id="GO:0004497">
    <property type="term" value="F:monooxygenase activity"/>
    <property type="evidence" value="ECO:0007669"/>
    <property type="project" value="TreeGrafter"/>
</dbReference>
<dbReference type="InterPro" id="IPR036188">
    <property type="entry name" value="FAD/NAD-bd_sf"/>
</dbReference>
<keyword evidence="1" id="KW-0560">Oxidoreductase</keyword>
<reference evidence="3" key="1">
    <citation type="submission" date="2020-06" db="EMBL/GenBank/DDBJ databases">
        <title>Isolation of Planomicrobium glaciei.</title>
        <authorList>
            <person name="Malisova L."/>
            <person name="Safrankova R."/>
            <person name="Jakubu V."/>
            <person name="Spanelova P."/>
        </authorList>
    </citation>
    <scope>NUCLEOTIDE SEQUENCE [LARGE SCALE GENOMIC DNA]</scope>
    <source>
        <strain evidence="3">NRL-ATB46093</strain>
        <plasmid evidence="3">unnamed2</plasmid>
    </source>
</reference>
<name>A0A7H8QFU5_9BACL</name>
<protein>
    <submittedName>
        <fullName evidence="2">NAD(P)-binding domain-containing protein</fullName>
    </submittedName>
</protein>
<evidence type="ECO:0000256" key="1">
    <source>
        <dbReference type="ARBA" id="ARBA00023002"/>
    </source>
</evidence>
<organism evidence="2 3">
    <name type="scientific">Planococcus glaciei</name>
    <dbReference type="NCBI Taxonomy" id="459472"/>
    <lineage>
        <taxon>Bacteria</taxon>
        <taxon>Bacillati</taxon>
        <taxon>Bacillota</taxon>
        <taxon>Bacilli</taxon>
        <taxon>Bacillales</taxon>
        <taxon>Caryophanaceae</taxon>
        <taxon>Planococcus</taxon>
    </lineage>
</organism>
<accession>A0A7H8QFU5</accession>
<geneLocation type="plasmid" evidence="2 3">
    <name>unnamed2</name>
</geneLocation>
<dbReference type="PRINTS" id="PR00411">
    <property type="entry name" value="PNDRDTASEI"/>
</dbReference>
<evidence type="ECO:0000313" key="2">
    <source>
        <dbReference type="EMBL" id="QKX52827.1"/>
    </source>
</evidence>
<dbReference type="SUPFAM" id="SSF51905">
    <property type="entry name" value="FAD/NAD(P)-binding domain"/>
    <property type="match status" value="1"/>
</dbReference>
<dbReference type="AlphaFoldDB" id="A0A7H8QFU5"/>
<sequence>MNTQAACCSPKAFPIQFDLPKKETNALPIVIIGAGPVGLATAAHLAKAGEKFRVLEAGTSIGHHVSQWGHVRLFSPWQYNIDKVARELLEQSGWEAPSDEELPTGKELVDQYLMKLAELPAIQPFIQLHTRVLGISRKGQDKMKTAGRGNLPFVLYLEENGETTQRIEAKAIIDATGTWGQPNSLSAGGITTKNEEKLSQHIYYGIPDVQGKDRERFTGKQIAVVGGGHSAINTILELAELPDSKITWILRKNNVEDAYGGEANDALQARGELGSRIHQLVDSGQVDVYTPYRIYDVNRNGETLTLEGEWKEANHSIEGFDEVIVNTGSQPDFSFLREVRLSIDPATESVDALAPLIDPNLHSCGTVRPHGERELRQPEKNFYIVGMKSYGRAPTFLMATGYEQVRSVVAYLTGDFEAAQNVELDLPETGVCSVNLSPNGTQPVAAGSSGCC</sequence>
<dbReference type="PANTHER" id="PTHR43539:SF78">
    <property type="entry name" value="FLAVIN-CONTAINING MONOOXYGENASE"/>
    <property type="match status" value="1"/>
</dbReference>